<evidence type="ECO:0000313" key="2">
    <source>
        <dbReference type="Proteomes" id="UP000029585"/>
    </source>
</evidence>
<dbReference type="PANTHER" id="PTHR36454:SF1">
    <property type="entry name" value="DUF1015 DOMAIN-CONTAINING PROTEIN"/>
    <property type="match status" value="1"/>
</dbReference>
<evidence type="ECO:0000313" key="1">
    <source>
        <dbReference type="EMBL" id="KGF52481.1"/>
    </source>
</evidence>
<comment type="caution">
    <text evidence="1">The sequence shown here is derived from an EMBL/GenBank/DDBJ whole genome shotgun (WGS) entry which is preliminary data.</text>
</comment>
<sequence length="426" mass="47808">MRDPFDGLAFRPADILLPQNCDYTKWSVVACDQYTSQPEYWQEVEELVGSAPSTLRLILPESCLDGPSVETDIMEVNNTMTRYLREERFRTLPASLIYVERRLDNLRLRRGLVGMVDLEQYDYEPGAEAQVRATEGTVMARIPPRVAVRKNAPLELPHVMLLADDPEKTVLEPLSARKDQMEKVYDFDLMERGGHIAGWRLDGESMALVAAALRKLADPAAFRARYGVEDKPVLLFAVGDGNHSLATAKECYERQKKLTPREQWDSLPARYALCELVNLHDASLEFEPIHRVVFGVEPERVVEELLSALPGAYRGEGDGHVLRFSHAGGKGAVTVPRPEAQLEVGTLQPFLDAYVKEHGGSIDYIHGADVARDLAARPGNIAFLLPAMGKEQLFPTVIRDGVLPRKTFSMGEAHDKRFYLEARKIR</sequence>
<name>A0A096B0H0_FLAPL</name>
<dbReference type="EMBL" id="ADLO01000125">
    <property type="protein sequence ID" value="KGF52481.1"/>
    <property type="molecule type" value="Genomic_DNA"/>
</dbReference>
<proteinExistence type="predicted"/>
<dbReference type="AlphaFoldDB" id="A0A096B0H0"/>
<dbReference type="InterPro" id="IPR008323">
    <property type="entry name" value="UCP033563"/>
</dbReference>
<dbReference type="PANTHER" id="PTHR36454">
    <property type="entry name" value="LMO2823 PROTEIN"/>
    <property type="match status" value="1"/>
</dbReference>
<keyword evidence="2" id="KW-1185">Reference proteome</keyword>
<protein>
    <recommendedName>
        <fullName evidence="3">DUF1015 domain-containing protein</fullName>
    </recommendedName>
</protein>
<accession>A0A096B0H0</accession>
<gene>
    <name evidence="1" type="ORF">HMPREF9460_04019</name>
</gene>
<dbReference type="eggNOG" id="COG4198">
    <property type="taxonomic scope" value="Bacteria"/>
</dbReference>
<dbReference type="RefSeq" id="WP_044943550.1">
    <property type="nucleotide sequence ID" value="NZ_KN174169.1"/>
</dbReference>
<organism evidence="1 2">
    <name type="scientific">Flavonifractor plautii 1_3_50AFAA</name>
    <dbReference type="NCBI Taxonomy" id="742738"/>
    <lineage>
        <taxon>Bacteria</taxon>
        <taxon>Bacillati</taxon>
        <taxon>Bacillota</taxon>
        <taxon>Clostridia</taxon>
        <taxon>Eubacteriales</taxon>
        <taxon>Oscillospiraceae</taxon>
        <taxon>Flavonifractor</taxon>
    </lineage>
</organism>
<dbReference type="Pfam" id="PF06245">
    <property type="entry name" value="DUF1015"/>
    <property type="match status" value="1"/>
</dbReference>
<reference evidence="1 2" key="1">
    <citation type="submission" date="2011-08" db="EMBL/GenBank/DDBJ databases">
        <title>The Genome Sequence of Clostridium orbiscindens 1_3_50AFAA.</title>
        <authorList>
            <consortium name="The Broad Institute Genome Sequencing Platform"/>
            <person name="Earl A."/>
            <person name="Ward D."/>
            <person name="Feldgarden M."/>
            <person name="Gevers D."/>
            <person name="Daigneault M."/>
            <person name="Strauss J."/>
            <person name="Allen-Vercoe E."/>
            <person name="Young S.K."/>
            <person name="Zeng Q."/>
            <person name="Gargeya S."/>
            <person name="Fitzgerald M."/>
            <person name="Haas B."/>
            <person name="Abouelleil A."/>
            <person name="Alvarado L."/>
            <person name="Arachchi H.M."/>
            <person name="Berlin A."/>
            <person name="Brown A."/>
            <person name="Chapman S.B."/>
            <person name="Chen Z."/>
            <person name="Dunbar C."/>
            <person name="Freedman E."/>
            <person name="Gearin G."/>
            <person name="Gellesch M."/>
            <person name="Goldberg J."/>
            <person name="Griggs A."/>
            <person name="Gujja S."/>
            <person name="Heiman D."/>
            <person name="Howarth C."/>
            <person name="Larson L."/>
            <person name="Lui A."/>
            <person name="MacDonald P.J.P."/>
            <person name="Montmayeur A."/>
            <person name="Murphy C."/>
            <person name="Neiman D."/>
            <person name="Pearson M."/>
            <person name="Priest M."/>
            <person name="Roberts A."/>
            <person name="Saif S."/>
            <person name="Shea T."/>
            <person name="Shenoy N."/>
            <person name="Sisk P."/>
            <person name="Stolte C."/>
            <person name="Sykes S."/>
            <person name="Wortman J."/>
            <person name="Nusbaum C."/>
            <person name="Birren B."/>
        </authorList>
    </citation>
    <scope>NUCLEOTIDE SEQUENCE [LARGE SCALE GENOMIC DNA]</scope>
    <source>
        <strain evidence="1 2">1_3_50AFAA</strain>
    </source>
</reference>
<dbReference type="HOGENOM" id="CLU_036573_0_0_9"/>
<dbReference type="Proteomes" id="UP000029585">
    <property type="component" value="Unassembled WGS sequence"/>
</dbReference>
<dbReference type="PATRIC" id="fig|742738.3.peg.4138"/>
<evidence type="ECO:0008006" key="3">
    <source>
        <dbReference type="Google" id="ProtNLM"/>
    </source>
</evidence>